<evidence type="ECO:0000313" key="2">
    <source>
        <dbReference type="EMBL" id="SVA45947.1"/>
    </source>
</evidence>
<dbReference type="InterPro" id="IPR004805">
    <property type="entry name" value="DnaE2/DnaE/PolC"/>
</dbReference>
<sequence>MSGSTQGFFGKLFDKGRFSEIHKIYQKILSNFNNRFYLEIQRHGDQNEKIFEKYNLQKSNEFKIPIIATNEVFYLHQDMHEAHDALTCIGTKTYINEKNRIKYSDQHYFKTDEEMSKLFSDLPEALENNYNLPFRCNFRPVFSKPVLPNISSEKGGNADEILTKESEEGLKNKFLKVFKINKENLSLNEEFIKYKDRLEHELKIIIEMKYSSYFLIVSDYIKWAKNNDIPVGPGRGSGAGSLVAWCLSITDVDPIKF</sequence>
<organism evidence="2">
    <name type="scientific">marine metagenome</name>
    <dbReference type="NCBI Taxonomy" id="408172"/>
    <lineage>
        <taxon>unclassified sequences</taxon>
        <taxon>metagenomes</taxon>
        <taxon>ecological metagenomes</taxon>
    </lineage>
</organism>
<dbReference type="Gene3D" id="3.20.20.140">
    <property type="entry name" value="Metal-dependent hydrolases"/>
    <property type="match status" value="1"/>
</dbReference>
<feature type="non-terminal residue" evidence="2">
    <location>
        <position position="257"/>
    </location>
</feature>
<feature type="domain" description="Bacterial DNA polymerase III alpha subunit NTPase" evidence="1">
    <location>
        <begin position="161"/>
        <end position="256"/>
    </location>
</feature>
<dbReference type="EMBL" id="UINC01010318">
    <property type="protein sequence ID" value="SVA45947.1"/>
    <property type="molecule type" value="Genomic_DNA"/>
</dbReference>
<reference evidence="2" key="1">
    <citation type="submission" date="2018-05" db="EMBL/GenBank/DDBJ databases">
        <authorList>
            <person name="Lanie J.A."/>
            <person name="Ng W.-L."/>
            <person name="Kazmierczak K.M."/>
            <person name="Andrzejewski T.M."/>
            <person name="Davidsen T.M."/>
            <person name="Wayne K.J."/>
            <person name="Tettelin H."/>
            <person name="Glass J.I."/>
            <person name="Rusch D."/>
            <person name="Podicherti R."/>
            <person name="Tsui H.-C.T."/>
            <person name="Winkler M.E."/>
        </authorList>
    </citation>
    <scope>NUCLEOTIDE SEQUENCE</scope>
</reference>
<dbReference type="GO" id="GO:0008408">
    <property type="term" value="F:3'-5' exonuclease activity"/>
    <property type="evidence" value="ECO:0007669"/>
    <property type="project" value="InterPro"/>
</dbReference>
<dbReference type="AlphaFoldDB" id="A0A381W229"/>
<dbReference type="InterPro" id="IPR011708">
    <property type="entry name" value="DNA_pol3_alpha_NTPase_dom"/>
</dbReference>
<accession>A0A381W229</accession>
<gene>
    <name evidence="2" type="ORF">METZ01_LOCUS98801</name>
</gene>
<dbReference type="PANTHER" id="PTHR32294">
    <property type="entry name" value="DNA POLYMERASE III SUBUNIT ALPHA"/>
    <property type="match status" value="1"/>
</dbReference>
<name>A0A381W229_9ZZZZ</name>
<dbReference type="GO" id="GO:0006260">
    <property type="term" value="P:DNA replication"/>
    <property type="evidence" value="ECO:0007669"/>
    <property type="project" value="InterPro"/>
</dbReference>
<dbReference type="PANTHER" id="PTHR32294:SF0">
    <property type="entry name" value="DNA POLYMERASE III SUBUNIT ALPHA"/>
    <property type="match status" value="1"/>
</dbReference>
<protein>
    <recommendedName>
        <fullName evidence="1">Bacterial DNA polymerase III alpha subunit NTPase domain-containing protein</fullName>
    </recommendedName>
</protein>
<proteinExistence type="predicted"/>
<evidence type="ECO:0000259" key="1">
    <source>
        <dbReference type="Pfam" id="PF07733"/>
    </source>
</evidence>
<dbReference type="Pfam" id="PF07733">
    <property type="entry name" value="DNA_pol3_alpha"/>
    <property type="match status" value="1"/>
</dbReference>